<reference evidence="1 2" key="1">
    <citation type="submission" date="2016-10" db="EMBL/GenBank/DDBJ databases">
        <authorList>
            <person name="de Groot N.N."/>
        </authorList>
    </citation>
    <scope>NUCLEOTIDE SEQUENCE [LARGE SCALE GENOMIC DNA]</scope>
    <source>
        <strain evidence="1 2">DSM 1736</strain>
    </source>
</reference>
<dbReference type="AlphaFoldDB" id="A0A1G9XFK4"/>
<protein>
    <submittedName>
        <fullName evidence="1">Uncharacterized protein</fullName>
    </submittedName>
</protein>
<dbReference type="Proteomes" id="UP000214880">
    <property type="component" value="Unassembled WGS sequence"/>
</dbReference>
<evidence type="ECO:0000313" key="2">
    <source>
        <dbReference type="Proteomes" id="UP000214880"/>
    </source>
</evidence>
<organism evidence="1 2">
    <name type="scientific">Dendrosporobacter quercicolus</name>
    <dbReference type="NCBI Taxonomy" id="146817"/>
    <lineage>
        <taxon>Bacteria</taxon>
        <taxon>Bacillati</taxon>
        <taxon>Bacillota</taxon>
        <taxon>Negativicutes</taxon>
        <taxon>Selenomonadales</taxon>
        <taxon>Sporomusaceae</taxon>
        <taxon>Dendrosporobacter</taxon>
    </lineage>
</organism>
<gene>
    <name evidence="1" type="ORF">SAMN04488502_10985</name>
</gene>
<accession>A0A1G9XFK4</accession>
<keyword evidence="2" id="KW-1185">Reference proteome</keyword>
<evidence type="ECO:0000313" key="1">
    <source>
        <dbReference type="EMBL" id="SDM95508.1"/>
    </source>
</evidence>
<name>A0A1G9XFK4_9FIRM</name>
<dbReference type="EMBL" id="FNHB01000009">
    <property type="protein sequence ID" value="SDM95508.1"/>
    <property type="molecule type" value="Genomic_DNA"/>
</dbReference>
<sequence>MNLVPRCKACNKLYKKNEANEFDLYPNCLSKQSDERQASEGADVAGTTIEEFTSKGELENEAESGINTADHLKPLKPGQTIRHRFLELVTQRRITAEVLGLLLDKDSTAKTLGIRYPFLKAYNPDVSIKEITYINGNARYSSNPVIVNGNQYLITNDLYAKNLTRFLEWADSLVDI</sequence>
<proteinExistence type="predicted"/>